<dbReference type="InterPro" id="IPR029021">
    <property type="entry name" value="Prot-tyrosine_phosphatase-like"/>
</dbReference>
<dbReference type="GO" id="GO:0004721">
    <property type="term" value="F:phosphoprotein phosphatase activity"/>
    <property type="evidence" value="ECO:0007669"/>
    <property type="project" value="InterPro"/>
</dbReference>
<sequence>MNISKPLPLAGAHNVRDLGGYPANGGTTKFKAFLRGDSLHGLTKEDEDYLDSYGVRLVIDVRGNNEAFLHPDRLDKKQMKKLHVPLLDHIQSEAMLGKVPDDMGNMYIGLVENSKDGLKEIFACLAETEGAALYHCTAGKDRTGVITMLLLKLAGVPDGIVLADYAVSEQYMKETFEKQRGMLEKAGVKVPDHVFCSKPEYMRKLMEHIAAEYGTAEGYLKAAGLSAGAIGRLRGKLV</sequence>
<dbReference type="SUPFAM" id="SSF52799">
    <property type="entry name" value="(Phosphotyrosine protein) phosphatases II"/>
    <property type="match status" value="1"/>
</dbReference>
<dbReference type="AlphaFoldDB" id="A0AAU8A6D4"/>
<proteinExistence type="predicted"/>
<dbReference type="EMBL" id="CP117826">
    <property type="protein sequence ID" value="XCC61631.1"/>
    <property type="molecule type" value="Genomic_DNA"/>
</dbReference>
<dbReference type="Pfam" id="PF13350">
    <property type="entry name" value="Y_phosphatase3"/>
    <property type="match status" value="1"/>
</dbReference>
<organism evidence="1">
    <name type="scientific">Christensenella massiliensis</name>
    <dbReference type="NCBI Taxonomy" id="1805714"/>
    <lineage>
        <taxon>Bacteria</taxon>
        <taxon>Bacillati</taxon>
        <taxon>Bacillota</taxon>
        <taxon>Clostridia</taxon>
        <taxon>Christensenellales</taxon>
        <taxon>Christensenellaceae</taxon>
        <taxon>Christensenella</taxon>
    </lineage>
</organism>
<dbReference type="Gene3D" id="3.90.190.10">
    <property type="entry name" value="Protein tyrosine phosphatase superfamily"/>
    <property type="match status" value="1"/>
</dbReference>
<accession>A0AAU8A6D4</accession>
<evidence type="ECO:0000313" key="1">
    <source>
        <dbReference type="EMBL" id="XCC61631.1"/>
    </source>
</evidence>
<reference evidence="1" key="1">
    <citation type="submission" date="2023-02" db="EMBL/GenBank/DDBJ databases">
        <title>Gut commensal Christensenella minuta modulates host metabolism via a new class of secondary bile acids.</title>
        <authorList>
            <person name="Liu C."/>
        </authorList>
    </citation>
    <scope>NUCLEOTIDE SEQUENCE</scope>
    <source>
        <strain evidence="1">CA70</strain>
    </source>
</reference>
<dbReference type="RefSeq" id="WP_353423029.1">
    <property type="nucleotide sequence ID" value="NZ_CP117826.1"/>
</dbReference>
<dbReference type="InterPro" id="IPR026893">
    <property type="entry name" value="Tyr/Ser_Pase_IphP-type"/>
</dbReference>
<protein>
    <submittedName>
        <fullName evidence="1">Tyrosine-protein phosphatase</fullName>
    </submittedName>
</protein>
<gene>
    <name evidence="1" type="ORF">PUP29_08845</name>
</gene>
<name>A0AAU8A6D4_9FIRM</name>